<keyword evidence="1" id="KW-1133">Transmembrane helix</keyword>
<organism evidence="2 3">
    <name type="scientific">Mauremys mutica</name>
    <name type="common">yellowpond turtle</name>
    <dbReference type="NCBI Taxonomy" id="74926"/>
    <lineage>
        <taxon>Eukaryota</taxon>
        <taxon>Metazoa</taxon>
        <taxon>Chordata</taxon>
        <taxon>Craniata</taxon>
        <taxon>Vertebrata</taxon>
        <taxon>Euteleostomi</taxon>
        <taxon>Archelosauria</taxon>
        <taxon>Testudinata</taxon>
        <taxon>Testudines</taxon>
        <taxon>Cryptodira</taxon>
        <taxon>Durocryptodira</taxon>
        <taxon>Testudinoidea</taxon>
        <taxon>Geoemydidae</taxon>
        <taxon>Geoemydinae</taxon>
        <taxon>Mauremys</taxon>
    </lineage>
</organism>
<evidence type="ECO:0000313" key="2">
    <source>
        <dbReference type="EMBL" id="KAH1187233.1"/>
    </source>
</evidence>
<evidence type="ECO:0000313" key="3">
    <source>
        <dbReference type="Proteomes" id="UP000827986"/>
    </source>
</evidence>
<evidence type="ECO:0000256" key="1">
    <source>
        <dbReference type="SAM" id="Phobius"/>
    </source>
</evidence>
<proteinExistence type="predicted"/>
<dbReference type="EMBL" id="JAHDVG010000463">
    <property type="protein sequence ID" value="KAH1187233.1"/>
    <property type="molecule type" value="Genomic_DNA"/>
</dbReference>
<name>A0A9D3XVZ3_9SAUR</name>
<keyword evidence="1" id="KW-0472">Membrane</keyword>
<protein>
    <submittedName>
        <fullName evidence="2">Uncharacterized protein</fullName>
    </submittedName>
</protein>
<comment type="caution">
    <text evidence="2">The sequence shown here is derived from an EMBL/GenBank/DDBJ whole genome shotgun (WGS) entry which is preliminary data.</text>
</comment>
<keyword evidence="3" id="KW-1185">Reference proteome</keyword>
<accession>A0A9D3XVZ3</accession>
<keyword evidence="1" id="KW-0812">Transmembrane</keyword>
<feature type="transmembrane region" description="Helical" evidence="1">
    <location>
        <begin position="67"/>
        <end position="86"/>
    </location>
</feature>
<dbReference type="AlphaFoldDB" id="A0A9D3XVZ3"/>
<sequence length="104" mass="12279">MSVCKRTHTKMNVKALENFKVRVLTYTNAANNSREMFISDEFRKIKSVKVVDYNTLKILKHSKNQNAFCPIFVSYARFLHVVLIIFNSLNVLFSFPKWILHFSF</sequence>
<gene>
    <name evidence="2" type="ORF">KIL84_019982</name>
</gene>
<reference evidence="2" key="1">
    <citation type="submission" date="2021-09" db="EMBL/GenBank/DDBJ databases">
        <title>The genome of Mauremys mutica provides insights into the evolution of semi-aquatic lifestyle.</title>
        <authorList>
            <person name="Gong S."/>
            <person name="Gao Y."/>
        </authorList>
    </citation>
    <scope>NUCLEOTIDE SEQUENCE</scope>
    <source>
        <strain evidence="2">MM-2020</strain>
        <tissue evidence="2">Muscle</tissue>
    </source>
</reference>
<dbReference type="Proteomes" id="UP000827986">
    <property type="component" value="Unassembled WGS sequence"/>
</dbReference>